<organism evidence="8 9">
    <name type="scientific">Chitinophaga arvensicola</name>
    <dbReference type="NCBI Taxonomy" id="29529"/>
    <lineage>
        <taxon>Bacteria</taxon>
        <taxon>Pseudomonadati</taxon>
        <taxon>Bacteroidota</taxon>
        <taxon>Chitinophagia</taxon>
        <taxon>Chitinophagales</taxon>
        <taxon>Chitinophagaceae</taxon>
        <taxon>Chitinophaga</taxon>
    </lineage>
</organism>
<dbReference type="Pfam" id="PF14322">
    <property type="entry name" value="SusD-like_3"/>
    <property type="match status" value="1"/>
</dbReference>
<dbReference type="InterPro" id="IPR011990">
    <property type="entry name" value="TPR-like_helical_dom_sf"/>
</dbReference>
<accession>A0A1I0SB71</accession>
<evidence type="ECO:0000256" key="5">
    <source>
        <dbReference type="ARBA" id="ARBA00023237"/>
    </source>
</evidence>
<evidence type="ECO:0000256" key="1">
    <source>
        <dbReference type="ARBA" id="ARBA00004442"/>
    </source>
</evidence>
<evidence type="ECO:0000256" key="3">
    <source>
        <dbReference type="ARBA" id="ARBA00022729"/>
    </source>
</evidence>
<name>A0A1I0SB71_9BACT</name>
<evidence type="ECO:0000313" key="9">
    <source>
        <dbReference type="Proteomes" id="UP000199310"/>
    </source>
</evidence>
<proteinExistence type="inferred from homology"/>
<evidence type="ECO:0000259" key="7">
    <source>
        <dbReference type="Pfam" id="PF14322"/>
    </source>
</evidence>
<dbReference type="Pfam" id="PF07980">
    <property type="entry name" value="SusD_RagB"/>
    <property type="match status" value="1"/>
</dbReference>
<keyword evidence="3" id="KW-0732">Signal</keyword>
<keyword evidence="5" id="KW-0998">Cell outer membrane</keyword>
<dbReference type="EMBL" id="FOJG01000002">
    <property type="protein sequence ID" value="SEW53934.1"/>
    <property type="molecule type" value="Genomic_DNA"/>
</dbReference>
<keyword evidence="9" id="KW-1185">Reference proteome</keyword>
<dbReference type="CDD" id="cd08977">
    <property type="entry name" value="SusD"/>
    <property type="match status" value="1"/>
</dbReference>
<dbReference type="GO" id="GO:0009279">
    <property type="term" value="C:cell outer membrane"/>
    <property type="evidence" value="ECO:0007669"/>
    <property type="project" value="UniProtKB-SubCell"/>
</dbReference>
<dbReference type="InterPro" id="IPR012944">
    <property type="entry name" value="SusD_RagB_dom"/>
</dbReference>
<evidence type="ECO:0000313" key="8">
    <source>
        <dbReference type="EMBL" id="SEW53934.1"/>
    </source>
</evidence>
<protein>
    <submittedName>
        <fullName evidence="8">SusD family protein</fullName>
    </submittedName>
</protein>
<reference evidence="9" key="1">
    <citation type="submission" date="2016-10" db="EMBL/GenBank/DDBJ databases">
        <authorList>
            <person name="Varghese N."/>
            <person name="Submissions S."/>
        </authorList>
    </citation>
    <scope>NUCLEOTIDE SEQUENCE [LARGE SCALE GENOMIC DNA]</scope>
    <source>
        <strain evidence="9">DSM 3695</strain>
    </source>
</reference>
<evidence type="ECO:0000256" key="4">
    <source>
        <dbReference type="ARBA" id="ARBA00023136"/>
    </source>
</evidence>
<comment type="subcellular location">
    <subcellularLocation>
        <location evidence="1">Cell outer membrane</location>
    </subcellularLocation>
</comment>
<sequence length="481" mass="54343">MTSTLYFRKNSIKTSLLIISQCIFVLTFIGCRKLLEVNAPTTTISAKNVYTNDQTAAAALTAIYAQISASNLIGTNLNSVGFITGLSADELTLYSGYADNQLKAYYQNQIPVDVSAFWSVIYNEIYISNAALEGLNSSNSLTTAVKEQLLGEAKFIRAFCYFYLVNLYGDVPLILGTDYNQNKVMFRTPKEKVWQQIITDLTDAKSLLSPYYLDGTLLNKTTEHVRPTKWAAIALLARSYLYTRDWKNAETQASETINDGIHSLDSLNKVFLRNSNESIWQLQPVNLGANTEEPKIYIIPTTGLSATTPVYASLQLINSFEPNDQRKKNWLDTVRSSDSLYYFIYKYKIAAVTIGEDPKEYNTVLRLGEQYLIRAEARAQLDDYAGARSDLNAIRQRAGVKESAINEKMALLESIYHERQVELFTEWGHRWLDLKRTKLIDPVMGIVTPLKGGIWNTNQQLFPIPPYDIIYDGNLTQNPGY</sequence>
<dbReference type="SUPFAM" id="SSF48452">
    <property type="entry name" value="TPR-like"/>
    <property type="match status" value="1"/>
</dbReference>
<evidence type="ECO:0000256" key="2">
    <source>
        <dbReference type="ARBA" id="ARBA00006275"/>
    </source>
</evidence>
<feature type="domain" description="RagB/SusD" evidence="6">
    <location>
        <begin position="340"/>
        <end position="481"/>
    </location>
</feature>
<comment type="similarity">
    <text evidence="2">Belongs to the SusD family.</text>
</comment>
<dbReference type="AlphaFoldDB" id="A0A1I0SB71"/>
<dbReference type="InterPro" id="IPR033985">
    <property type="entry name" value="SusD-like_N"/>
</dbReference>
<keyword evidence="4" id="KW-0472">Membrane</keyword>
<gene>
    <name evidence="8" type="ORF">SAMN04488122_5774</name>
</gene>
<dbReference type="RefSeq" id="WP_089901371.1">
    <property type="nucleotide sequence ID" value="NZ_FOJG01000002.1"/>
</dbReference>
<dbReference type="STRING" id="29529.SAMN04488122_5774"/>
<feature type="domain" description="SusD-like N-terminal" evidence="7">
    <location>
        <begin position="108"/>
        <end position="241"/>
    </location>
</feature>
<dbReference type="Proteomes" id="UP000199310">
    <property type="component" value="Unassembled WGS sequence"/>
</dbReference>
<dbReference type="Gene3D" id="1.25.40.390">
    <property type="match status" value="1"/>
</dbReference>
<evidence type="ECO:0000259" key="6">
    <source>
        <dbReference type="Pfam" id="PF07980"/>
    </source>
</evidence>
<dbReference type="OrthoDB" id="625727at2"/>